<feature type="non-terminal residue" evidence="2">
    <location>
        <position position="51"/>
    </location>
</feature>
<evidence type="ECO:0000259" key="1">
    <source>
        <dbReference type="Pfam" id="PF13717"/>
    </source>
</evidence>
<dbReference type="Pfam" id="PF13717">
    <property type="entry name" value="Zn_ribbon_4"/>
    <property type="match status" value="1"/>
</dbReference>
<dbReference type="AlphaFoldDB" id="A0A235B265"/>
<evidence type="ECO:0000313" key="2">
    <source>
        <dbReference type="EMBL" id="OYD05987.1"/>
    </source>
</evidence>
<gene>
    <name evidence="2" type="ORF">CHM34_18740</name>
</gene>
<proteinExistence type="predicted"/>
<comment type="caution">
    <text evidence="2">The sequence shown here is derived from an EMBL/GenBank/DDBJ whole genome shotgun (WGS) entry which is preliminary data.</text>
</comment>
<keyword evidence="3" id="KW-1185">Reference proteome</keyword>
<dbReference type="RefSeq" id="WP_206093867.1">
    <property type="nucleotide sequence ID" value="NZ_NOWF01000174.1"/>
</dbReference>
<organism evidence="2 3">
    <name type="scientific">Paludifilum halophilum</name>
    <dbReference type="NCBI Taxonomy" id="1642702"/>
    <lineage>
        <taxon>Bacteria</taxon>
        <taxon>Bacillati</taxon>
        <taxon>Bacillota</taxon>
        <taxon>Bacilli</taxon>
        <taxon>Bacillales</taxon>
        <taxon>Thermoactinomycetaceae</taxon>
        <taxon>Paludifilum</taxon>
    </lineage>
</organism>
<dbReference type="Proteomes" id="UP000215459">
    <property type="component" value="Unassembled WGS sequence"/>
</dbReference>
<accession>A0A235B265</accession>
<name>A0A235B265_9BACL</name>
<dbReference type="InterPro" id="IPR011723">
    <property type="entry name" value="Znf/thioredoxin_put"/>
</dbReference>
<sequence>MTTPIKTQCPHCHAIFNIKKTQLNQKTANVCCEHCQHSFLVNNNLIVTNDT</sequence>
<reference evidence="2 3" key="1">
    <citation type="submission" date="2017-07" db="EMBL/GenBank/DDBJ databases">
        <title>The genome sequence of Paludifilum halophilum highlights mechanisms for microbial adaptation to high salt environemnts.</title>
        <authorList>
            <person name="Belbahri L."/>
        </authorList>
    </citation>
    <scope>NUCLEOTIDE SEQUENCE [LARGE SCALE GENOMIC DNA]</scope>
    <source>
        <strain evidence="2 3">DSM 102817</strain>
    </source>
</reference>
<evidence type="ECO:0000313" key="3">
    <source>
        <dbReference type="Proteomes" id="UP000215459"/>
    </source>
</evidence>
<dbReference type="NCBIfam" id="TIGR02098">
    <property type="entry name" value="MJ0042_CXXC"/>
    <property type="match status" value="1"/>
</dbReference>
<feature type="domain" description="Zinc finger/thioredoxin putative" evidence="1">
    <location>
        <begin position="6"/>
        <end position="39"/>
    </location>
</feature>
<dbReference type="EMBL" id="NOWF01000174">
    <property type="protein sequence ID" value="OYD05987.1"/>
    <property type="molecule type" value="Genomic_DNA"/>
</dbReference>
<protein>
    <recommendedName>
        <fullName evidence="1">Zinc finger/thioredoxin putative domain-containing protein</fullName>
    </recommendedName>
</protein>